<evidence type="ECO:0000256" key="1">
    <source>
        <dbReference type="SAM" id="Phobius"/>
    </source>
</evidence>
<gene>
    <name evidence="2" type="ORF">K7432_006535</name>
</gene>
<keyword evidence="1" id="KW-1133">Transmembrane helix</keyword>
<accession>A0ABR2W1G3</accession>
<organism evidence="2 3">
    <name type="scientific">Basidiobolus ranarum</name>
    <dbReference type="NCBI Taxonomy" id="34480"/>
    <lineage>
        <taxon>Eukaryota</taxon>
        <taxon>Fungi</taxon>
        <taxon>Fungi incertae sedis</taxon>
        <taxon>Zoopagomycota</taxon>
        <taxon>Entomophthoromycotina</taxon>
        <taxon>Basidiobolomycetes</taxon>
        <taxon>Basidiobolales</taxon>
        <taxon>Basidiobolaceae</taxon>
        <taxon>Basidiobolus</taxon>
    </lineage>
</organism>
<dbReference type="Proteomes" id="UP001479436">
    <property type="component" value="Unassembled WGS sequence"/>
</dbReference>
<dbReference type="EMBL" id="JASJQH010007167">
    <property type="protein sequence ID" value="KAK9716970.1"/>
    <property type="molecule type" value="Genomic_DNA"/>
</dbReference>
<keyword evidence="1" id="KW-0472">Membrane</keyword>
<name>A0ABR2W1G3_9FUNG</name>
<proteinExistence type="predicted"/>
<evidence type="ECO:0008006" key="4">
    <source>
        <dbReference type="Google" id="ProtNLM"/>
    </source>
</evidence>
<protein>
    <recommendedName>
        <fullName evidence="4">3D domain-containing protein</fullName>
    </recommendedName>
</protein>
<evidence type="ECO:0000313" key="2">
    <source>
        <dbReference type="EMBL" id="KAK9716970.1"/>
    </source>
</evidence>
<sequence>MSTRVYKNYCRSDCVYYEEREKQYKLGRVTQGNDLLGIGLTELFLVDTKTARDFLISKKSGMLSKLLFIVVLGLTLIQTSVMAKSVKMTFYWVAKESDHSGSKSVSIKTCSGKQIAKVSRSFAEAARMEGTARLNNGKVINLDCGCNGDYSCFTTISQPYGLGARDNALKPFVSVSANDIPIGSKLMVKQLKGLKMPNGRTHNGCVRVDDNGWSFGNNQIDFLVGDKKYYSQLDRQHGKSLSRVDISRSDCKLQ</sequence>
<feature type="transmembrane region" description="Helical" evidence="1">
    <location>
        <begin position="66"/>
        <end position="83"/>
    </location>
</feature>
<keyword evidence="3" id="KW-1185">Reference proteome</keyword>
<reference evidence="2 3" key="1">
    <citation type="submission" date="2023-04" db="EMBL/GenBank/DDBJ databases">
        <title>Genome of Basidiobolus ranarum AG-B5.</title>
        <authorList>
            <person name="Stajich J.E."/>
            <person name="Carter-House D."/>
            <person name="Gryganskyi A."/>
        </authorList>
    </citation>
    <scope>NUCLEOTIDE SEQUENCE [LARGE SCALE GENOMIC DNA]</scope>
    <source>
        <strain evidence="2 3">AG-B5</strain>
    </source>
</reference>
<comment type="caution">
    <text evidence="2">The sequence shown here is derived from an EMBL/GenBank/DDBJ whole genome shotgun (WGS) entry which is preliminary data.</text>
</comment>
<keyword evidence="1" id="KW-0812">Transmembrane</keyword>
<dbReference type="CDD" id="cd22785">
    <property type="entry name" value="DPBB_MltA-like"/>
    <property type="match status" value="1"/>
</dbReference>
<evidence type="ECO:0000313" key="3">
    <source>
        <dbReference type="Proteomes" id="UP001479436"/>
    </source>
</evidence>